<keyword evidence="1" id="KW-0732">Signal</keyword>
<protein>
    <submittedName>
        <fullName evidence="2">Uncharacterized protein</fullName>
    </submittedName>
</protein>
<reference evidence="2" key="1">
    <citation type="journal article" date="2020" name="BMC Genomics">
        <title>Correction to: Identification and distribution of gene clusters required for synthesis of sphingolipid metabolism inhibitors in diverse species of the filamentous fungus Fusarium.</title>
        <authorList>
            <person name="Kim H.S."/>
            <person name="Lohmar J.M."/>
            <person name="Busman M."/>
            <person name="Brown D.W."/>
            <person name="Naumann T.A."/>
            <person name="Divon H.H."/>
            <person name="Lysoe E."/>
            <person name="Uhlig S."/>
            <person name="Proctor R.H."/>
        </authorList>
    </citation>
    <scope>NUCLEOTIDE SEQUENCE</scope>
    <source>
        <strain evidence="2">NRRL 45417</strain>
    </source>
</reference>
<proteinExistence type="predicted"/>
<keyword evidence="3" id="KW-1185">Reference proteome</keyword>
<organism evidence="2 3">
    <name type="scientific">Fusarium gaditjirri</name>
    <dbReference type="NCBI Taxonomy" id="282569"/>
    <lineage>
        <taxon>Eukaryota</taxon>
        <taxon>Fungi</taxon>
        <taxon>Dikarya</taxon>
        <taxon>Ascomycota</taxon>
        <taxon>Pezizomycotina</taxon>
        <taxon>Sordariomycetes</taxon>
        <taxon>Hypocreomycetidae</taxon>
        <taxon>Hypocreales</taxon>
        <taxon>Nectriaceae</taxon>
        <taxon>Fusarium</taxon>
        <taxon>Fusarium nisikadoi species complex</taxon>
    </lineage>
</organism>
<reference evidence="2" key="2">
    <citation type="submission" date="2020-05" db="EMBL/GenBank/DDBJ databases">
        <authorList>
            <person name="Kim H.-S."/>
            <person name="Proctor R.H."/>
            <person name="Brown D.W."/>
        </authorList>
    </citation>
    <scope>NUCLEOTIDE SEQUENCE</scope>
    <source>
        <strain evidence="2">NRRL 45417</strain>
    </source>
</reference>
<evidence type="ECO:0000256" key="1">
    <source>
        <dbReference type="SAM" id="SignalP"/>
    </source>
</evidence>
<evidence type="ECO:0000313" key="3">
    <source>
        <dbReference type="Proteomes" id="UP000604273"/>
    </source>
</evidence>
<dbReference type="Proteomes" id="UP000604273">
    <property type="component" value="Unassembled WGS sequence"/>
</dbReference>
<feature type="chain" id="PRO_5034872923" evidence="1">
    <location>
        <begin position="17"/>
        <end position="211"/>
    </location>
</feature>
<dbReference type="AlphaFoldDB" id="A0A8H4WZT6"/>
<dbReference type="EMBL" id="JABFAI010000077">
    <property type="protein sequence ID" value="KAF4956913.1"/>
    <property type="molecule type" value="Genomic_DNA"/>
</dbReference>
<comment type="caution">
    <text evidence="2">The sequence shown here is derived from an EMBL/GenBank/DDBJ whole genome shotgun (WGS) entry which is preliminary data.</text>
</comment>
<gene>
    <name evidence="2" type="ORF">FGADI_3516</name>
</gene>
<evidence type="ECO:0000313" key="2">
    <source>
        <dbReference type="EMBL" id="KAF4956913.1"/>
    </source>
</evidence>
<name>A0A8H4WZT6_9HYPO</name>
<accession>A0A8H4WZT6</accession>
<sequence>MKVKLLPALLIASASADTPDPYLETEVNTKTVVETEVNTHVLASYSIASSNSLLPYRDNLFRPPSNRAMAVQLTKNILRSTDIPSYAGSCTDAEKYSSACACMDVQATTIEGTGFIITETIEPHAETVVNVHTEIRPAVTITLPGPQITETTIADATTVPTSFTADANTSIITQQATEVDKTTPTKTRSVGPMCTTYTPSQTSCNCKFKVL</sequence>
<feature type="signal peptide" evidence="1">
    <location>
        <begin position="1"/>
        <end position="16"/>
    </location>
</feature>
<dbReference type="OrthoDB" id="5596743at2759"/>